<protein>
    <submittedName>
        <fullName evidence="1">Uncharacterized protein</fullName>
    </submittedName>
</protein>
<evidence type="ECO:0000313" key="2">
    <source>
        <dbReference type="Proteomes" id="UP000192573"/>
    </source>
</evidence>
<accession>A0A1V8P4L6</accession>
<comment type="caution">
    <text evidence="1">The sequence shown here is derived from an EMBL/GenBank/DDBJ whole genome shotgun (WGS) entry which is preliminary data.</text>
</comment>
<dbReference type="Proteomes" id="UP000192573">
    <property type="component" value="Unassembled WGS sequence"/>
</dbReference>
<dbReference type="EMBL" id="NAEW01000001">
    <property type="protein sequence ID" value="OQM43648.1"/>
    <property type="molecule type" value="Genomic_DNA"/>
</dbReference>
<gene>
    <name evidence="1" type="ORF">BZK42_01830</name>
</gene>
<sequence length="91" mass="10829">MMKSKKSIFIEGHILSNSCHGQVGQSFCIHRARFNNGKYAIIREASGICFKLGEIIQRNDCEWFYNLTKIRLLSFEYLEDDESRRQFLEYR</sequence>
<organism evidence="1 2">
    <name type="scientific">Citrobacter braakii</name>
    <dbReference type="NCBI Taxonomy" id="57706"/>
    <lineage>
        <taxon>Bacteria</taxon>
        <taxon>Pseudomonadati</taxon>
        <taxon>Pseudomonadota</taxon>
        <taxon>Gammaproteobacteria</taxon>
        <taxon>Enterobacterales</taxon>
        <taxon>Enterobacteriaceae</taxon>
        <taxon>Citrobacter</taxon>
        <taxon>Citrobacter freundii complex</taxon>
    </lineage>
</organism>
<name>A0A1V8P4L6_CITBR</name>
<dbReference type="AlphaFoldDB" id="A0A1V8P4L6"/>
<evidence type="ECO:0000313" key="1">
    <source>
        <dbReference type="EMBL" id="OQM43648.1"/>
    </source>
</evidence>
<reference evidence="1 2" key="1">
    <citation type="submission" date="2017-03" db="EMBL/GenBank/DDBJ databases">
        <authorList>
            <person name="Afonso C.L."/>
            <person name="Miller P.J."/>
            <person name="Scott M.A."/>
            <person name="Spackman E."/>
            <person name="Goraichik I."/>
            <person name="Dimitrov K.M."/>
            <person name="Suarez D.L."/>
            <person name="Swayne D.E."/>
        </authorList>
    </citation>
    <scope>NUCLEOTIDE SEQUENCE [LARGE SCALE GENOMIC DNA]</scope>
    <source>
        <strain evidence="1 2">ATCC 51113</strain>
    </source>
</reference>
<proteinExistence type="predicted"/>